<dbReference type="AlphaFoldDB" id="A0A9D3LS01"/>
<organism evidence="1 2">
    <name type="scientific">Anguilla anguilla</name>
    <name type="common">European freshwater eel</name>
    <name type="synonym">Muraena anguilla</name>
    <dbReference type="NCBI Taxonomy" id="7936"/>
    <lineage>
        <taxon>Eukaryota</taxon>
        <taxon>Metazoa</taxon>
        <taxon>Chordata</taxon>
        <taxon>Craniata</taxon>
        <taxon>Vertebrata</taxon>
        <taxon>Euteleostomi</taxon>
        <taxon>Actinopterygii</taxon>
        <taxon>Neopterygii</taxon>
        <taxon>Teleostei</taxon>
        <taxon>Anguilliformes</taxon>
        <taxon>Anguillidae</taxon>
        <taxon>Anguilla</taxon>
    </lineage>
</organism>
<dbReference type="EMBL" id="JAFIRN010000014">
    <property type="protein sequence ID" value="KAG5835921.1"/>
    <property type="molecule type" value="Genomic_DNA"/>
</dbReference>
<accession>A0A9D3LS01</accession>
<dbReference type="Proteomes" id="UP001044222">
    <property type="component" value="Chromosome 14"/>
</dbReference>
<comment type="caution">
    <text evidence="1">The sequence shown here is derived from an EMBL/GenBank/DDBJ whole genome shotgun (WGS) entry which is preliminary data.</text>
</comment>
<protein>
    <submittedName>
        <fullName evidence="1">Uncharacterized protein</fullName>
    </submittedName>
</protein>
<evidence type="ECO:0000313" key="2">
    <source>
        <dbReference type="Proteomes" id="UP001044222"/>
    </source>
</evidence>
<gene>
    <name evidence="1" type="ORF">ANANG_G00249130</name>
</gene>
<keyword evidence="2" id="KW-1185">Reference proteome</keyword>
<name>A0A9D3LS01_ANGAN</name>
<sequence length="77" mass="8589">MGVRGISFIHQPSFFNCSEHNESLKCERLKLQKDRKRPDSCHPFHAEENAMECGGALGLNPQPLVTLLALLCALLAR</sequence>
<evidence type="ECO:0000313" key="1">
    <source>
        <dbReference type="EMBL" id="KAG5835921.1"/>
    </source>
</evidence>
<reference evidence="1" key="1">
    <citation type="submission" date="2021-01" db="EMBL/GenBank/DDBJ databases">
        <title>A chromosome-scale assembly of European eel, Anguilla anguilla.</title>
        <authorList>
            <person name="Henkel C."/>
            <person name="Jong-Raadsen S.A."/>
            <person name="Dufour S."/>
            <person name="Weltzien F.-A."/>
            <person name="Palstra A.P."/>
            <person name="Pelster B."/>
            <person name="Spaink H.P."/>
            <person name="Van Den Thillart G.E."/>
            <person name="Jansen H."/>
            <person name="Zahm M."/>
            <person name="Klopp C."/>
            <person name="Cedric C."/>
            <person name="Louis A."/>
            <person name="Berthelot C."/>
            <person name="Parey E."/>
            <person name="Roest Crollius H."/>
            <person name="Montfort J."/>
            <person name="Robinson-Rechavi M."/>
            <person name="Bucao C."/>
            <person name="Bouchez O."/>
            <person name="Gislard M."/>
            <person name="Lluch J."/>
            <person name="Milhes M."/>
            <person name="Lampietro C."/>
            <person name="Lopez Roques C."/>
            <person name="Donnadieu C."/>
            <person name="Braasch I."/>
            <person name="Desvignes T."/>
            <person name="Postlethwait J."/>
            <person name="Bobe J."/>
            <person name="Guiguen Y."/>
            <person name="Dirks R."/>
        </authorList>
    </citation>
    <scope>NUCLEOTIDE SEQUENCE</scope>
    <source>
        <strain evidence="1">Tag_6206</strain>
        <tissue evidence="1">Liver</tissue>
    </source>
</reference>
<proteinExistence type="predicted"/>